<dbReference type="AlphaFoldDB" id="A0A916X610"/>
<comment type="caution">
    <text evidence="1">The sequence shown here is derived from an EMBL/GenBank/DDBJ whole genome shotgun (WGS) entry which is preliminary data.</text>
</comment>
<evidence type="ECO:0000313" key="2">
    <source>
        <dbReference type="Proteomes" id="UP000608154"/>
    </source>
</evidence>
<keyword evidence="2" id="KW-1185">Reference proteome</keyword>
<name>A0A916X610_9SPHN</name>
<proteinExistence type="predicted"/>
<reference evidence="1" key="2">
    <citation type="submission" date="2020-09" db="EMBL/GenBank/DDBJ databases">
        <authorList>
            <person name="Sun Q."/>
            <person name="Zhou Y."/>
        </authorList>
    </citation>
    <scope>NUCLEOTIDE SEQUENCE</scope>
    <source>
        <strain evidence="1">CGMCC 1.15095</strain>
    </source>
</reference>
<dbReference type="EMBL" id="BMHK01000015">
    <property type="protein sequence ID" value="GGC04988.1"/>
    <property type="molecule type" value="Genomic_DNA"/>
</dbReference>
<evidence type="ECO:0000313" key="1">
    <source>
        <dbReference type="EMBL" id="GGC04988.1"/>
    </source>
</evidence>
<gene>
    <name evidence="1" type="ORF">GCM10011494_24430</name>
</gene>
<organism evidence="1 2">
    <name type="scientific">Novosphingobium endophyticum</name>
    <dbReference type="NCBI Taxonomy" id="1955250"/>
    <lineage>
        <taxon>Bacteria</taxon>
        <taxon>Pseudomonadati</taxon>
        <taxon>Pseudomonadota</taxon>
        <taxon>Alphaproteobacteria</taxon>
        <taxon>Sphingomonadales</taxon>
        <taxon>Sphingomonadaceae</taxon>
        <taxon>Novosphingobium</taxon>
    </lineage>
</organism>
<reference evidence="1" key="1">
    <citation type="journal article" date="2014" name="Int. J. Syst. Evol. Microbiol.">
        <title>Complete genome sequence of Corynebacterium casei LMG S-19264T (=DSM 44701T), isolated from a smear-ripened cheese.</title>
        <authorList>
            <consortium name="US DOE Joint Genome Institute (JGI-PGF)"/>
            <person name="Walter F."/>
            <person name="Albersmeier A."/>
            <person name="Kalinowski J."/>
            <person name="Ruckert C."/>
        </authorList>
    </citation>
    <scope>NUCLEOTIDE SEQUENCE</scope>
    <source>
        <strain evidence="1">CGMCC 1.15095</strain>
    </source>
</reference>
<evidence type="ECO:0008006" key="3">
    <source>
        <dbReference type="Google" id="ProtNLM"/>
    </source>
</evidence>
<sequence>MSCRCDMRWSSDGLMVATHILEAATLHRSVMPVCGCGHCARFEAHGLWWHFARRGWDDSLACARARFWCRICASRQRRKIRPDRLDLVPWQAGDLELPWPDEQVWKRAAAKLR</sequence>
<dbReference type="RefSeq" id="WP_229736350.1">
    <property type="nucleotide sequence ID" value="NZ_BMHK01000015.1"/>
</dbReference>
<accession>A0A916X610</accession>
<dbReference type="Proteomes" id="UP000608154">
    <property type="component" value="Unassembled WGS sequence"/>
</dbReference>
<protein>
    <recommendedName>
        <fullName evidence="3">Zinc-ribbon domain-containing protein</fullName>
    </recommendedName>
</protein>